<reference evidence="1 2" key="1">
    <citation type="submission" date="2024-04" db="EMBL/GenBank/DDBJ databases">
        <authorList>
            <person name="Fracassetti M."/>
        </authorList>
    </citation>
    <scope>NUCLEOTIDE SEQUENCE [LARGE SCALE GENOMIC DNA]</scope>
</reference>
<dbReference type="AlphaFoldDB" id="A0AAV2EJU5"/>
<name>A0AAV2EJU5_9ROSI</name>
<dbReference type="EMBL" id="OZ034817">
    <property type="protein sequence ID" value="CAL1385775.1"/>
    <property type="molecule type" value="Genomic_DNA"/>
</dbReference>
<evidence type="ECO:0000313" key="2">
    <source>
        <dbReference type="Proteomes" id="UP001497516"/>
    </source>
</evidence>
<sequence>MRWLRSSWKNCGEIFDATFSSYYSPSPPRRLSLLRRRESKDGEKMAVGAHLNNKESFFTGDAAGAEGLQKIICVELRFLAPTMLVPGFVSWDLFLSLLRPSSAASSSDAINSGGYSTTELLFTIG</sequence>
<organism evidence="1 2">
    <name type="scientific">Linum trigynum</name>
    <dbReference type="NCBI Taxonomy" id="586398"/>
    <lineage>
        <taxon>Eukaryota</taxon>
        <taxon>Viridiplantae</taxon>
        <taxon>Streptophyta</taxon>
        <taxon>Embryophyta</taxon>
        <taxon>Tracheophyta</taxon>
        <taxon>Spermatophyta</taxon>
        <taxon>Magnoliopsida</taxon>
        <taxon>eudicotyledons</taxon>
        <taxon>Gunneridae</taxon>
        <taxon>Pentapetalae</taxon>
        <taxon>rosids</taxon>
        <taxon>fabids</taxon>
        <taxon>Malpighiales</taxon>
        <taxon>Linaceae</taxon>
        <taxon>Linum</taxon>
    </lineage>
</organism>
<gene>
    <name evidence="1" type="ORF">LTRI10_LOCUS26888</name>
</gene>
<protein>
    <submittedName>
        <fullName evidence="1">Uncharacterized protein</fullName>
    </submittedName>
</protein>
<proteinExistence type="predicted"/>
<dbReference type="Proteomes" id="UP001497516">
    <property type="component" value="Chromosome 4"/>
</dbReference>
<evidence type="ECO:0000313" key="1">
    <source>
        <dbReference type="EMBL" id="CAL1385775.1"/>
    </source>
</evidence>
<keyword evidence="2" id="KW-1185">Reference proteome</keyword>
<accession>A0AAV2EJU5</accession>